<evidence type="ECO:0000256" key="1">
    <source>
        <dbReference type="SAM" id="MobiDB-lite"/>
    </source>
</evidence>
<evidence type="ECO:0000313" key="3">
    <source>
        <dbReference type="Proteomes" id="UP001230654"/>
    </source>
</evidence>
<comment type="caution">
    <text evidence="2">The sequence shown here is derived from an EMBL/GenBank/DDBJ whole genome shotgun (WGS) entry which is preliminary data.</text>
</comment>
<dbReference type="Proteomes" id="UP001230654">
    <property type="component" value="Unassembled WGS sequence"/>
</dbReference>
<keyword evidence="3" id="KW-1185">Reference proteome</keyword>
<protein>
    <submittedName>
        <fullName evidence="2">Uncharacterized protein</fullName>
    </submittedName>
</protein>
<feature type="region of interest" description="Disordered" evidence="1">
    <location>
        <begin position="15"/>
        <end position="67"/>
    </location>
</feature>
<sequence length="67" mass="7215">MSLRLRVCVFPLRASARGVDGEDARADGARTSSTRQPRRAAKKDPWGPADGRPTPTGPDDERQEPAG</sequence>
<accession>A0ABU0NR21</accession>
<dbReference type="EMBL" id="JAUSWV010000002">
    <property type="protein sequence ID" value="MDQ0580992.1"/>
    <property type="molecule type" value="Genomic_DNA"/>
</dbReference>
<gene>
    <name evidence="2" type="ORF">QF030_003170</name>
</gene>
<proteinExistence type="predicted"/>
<reference evidence="2 3" key="1">
    <citation type="submission" date="2023-07" db="EMBL/GenBank/DDBJ databases">
        <title>Comparative genomics of wheat-associated soil bacteria to identify genetic determinants of phenazine resistance.</title>
        <authorList>
            <person name="Mouncey N."/>
        </authorList>
    </citation>
    <scope>NUCLEOTIDE SEQUENCE [LARGE SCALE GENOMIC DNA]</scope>
    <source>
        <strain evidence="2 3">B2I6</strain>
    </source>
</reference>
<organism evidence="2 3">
    <name type="scientific">Streptomyces rishiriensis</name>
    <dbReference type="NCBI Taxonomy" id="68264"/>
    <lineage>
        <taxon>Bacteria</taxon>
        <taxon>Bacillati</taxon>
        <taxon>Actinomycetota</taxon>
        <taxon>Actinomycetes</taxon>
        <taxon>Kitasatosporales</taxon>
        <taxon>Streptomycetaceae</taxon>
        <taxon>Streptomyces</taxon>
    </lineage>
</organism>
<name>A0ABU0NR21_STRRH</name>
<feature type="compositionally biased region" description="Basic and acidic residues" evidence="1">
    <location>
        <begin position="19"/>
        <end position="28"/>
    </location>
</feature>
<evidence type="ECO:0000313" key="2">
    <source>
        <dbReference type="EMBL" id="MDQ0580992.1"/>
    </source>
</evidence>